<comment type="caution">
    <text evidence="2">The sequence shown here is derived from an EMBL/GenBank/DDBJ whole genome shotgun (WGS) entry which is preliminary data.</text>
</comment>
<name>A0ABT9QUM7_9ACTN</name>
<dbReference type="CDD" id="cd00093">
    <property type="entry name" value="HTH_XRE"/>
    <property type="match status" value="1"/>
</dbReference>
<evidence type="ECO:0000259" key="1">
    <source>
        <dbReference type="PROSITE" id="PS50943"/>
    </source>
</evidence>
<feature type="domain" description="HTH cro/C1-type" evidence="1">
    <location>
        <begin position="15"/>
        <end position="69"/>
    </location>
</feature>
<dbReference type="PROSITE" id="PS50943">
    <property type="entry name" value="HTH_CROC1"/>
    <property type="match status" value="1"/>
</dbReference>
<dbReference type="Pfam" id="PF01381">
    <property type="entry name" value="HTH_3"/>
    <property type="match status" value="1"/>
</dbReference>
<dbReference type="SUPFAM" id="SSF47413">
    <property type="entry name" value="lambda repressor-like DNA-binding domains"/>
    <property type="match status" value="1"/>
</dbReference>
<sequence length="292" mass="32102">MITTFVRRLRLATELKTLREEVGLTHAELAAKIGQSRPQISRLENAHVAPDQNDIIKILDALGVEGERWSQVLTIAQEAAAKGWWEPTAKAMGERQALFANLEAGAVSICQYQQTFVPGLLQTPEFTRVRVESEWVQGPASTTTGAGIDGVTKGRAGRQRMLHRQGGPTYEAILDEAVVRRISAPPHVLRAQLLRLIELARTEKIKVQMLPVDAQIEGYSFPACSFSIFRYPDPGDPTVVAVEAVTSDLVLTHPDQTRPHTEMYDRLRAAALPIEASIDLITQAAARLPDSA</sequence>
<keyword evidence="3" id="KW-1185">Reference proteome</keyword>
<dbReference type="InterPro" id="IPR010982">
    <property type="entry name" value="Lambda_DNA-bd_dom_sf"/>
</dbReference>
<evidence type="ECO:0000313" key="3">
    <source>
        <dbReference type="Proteomes" id="UP001225356"/>
    </source>
</evidence>
<organism evidence="2 3">
    <name type="scientific">Streptosporangium lutulentum</name>
    <dbReference type="NCBI Taxonomy" id="1461250"/>
    <lineage>
        <taxon>Bacteria</taxon>
        <taxon>Bacillati</taxon>
        <taxon>Actinomycetota</taxon>
        <taxon>Actinomycetes</taxon>
        <taxon>Streptosporangiales</taxon>
        <taxon>Streptosporangiaceae</taxon>
        <taxon>Streptosporangium</taxon>
    </lineage>
</organism>
<accession>A0ABT9QUM7</accession>
<dbReference type="Gene3D" id="1.10.260.40">
    <property type="entry name" value="lambda repressor-like DNA-binding domains"/>
    <property type="match status" value="1"/>
</dbReference>
<reference evidence="2 3" key="1">
    <citation type="submission" date="2023-07" db="EMBL/GenBank/DDBJ databases">
        <title>Sequencing the genomes of 1000 actinobacteria strains.</title>
        <authorList>
            <person name="Klenk H.-P."/>
        </authorList>
    </citation>
    <scope>NUCLEOTIDE SEQUENCE [LARGE SCALE GENOMIC DNA]</scope>
    <source>
        <strain evidence="2 3">DSM 46740</strain>
    </source>
</reference>
<dbReference type="RefSeq" id="WP_307569498.1">
    <property type="nucleotide sequence ID" value="NZ_JAUSQU010000003.1"/>
</dbReference>
<dbReference type="Pfam" id="PF19054">
    <property type="entry name" value="DUF5753"/>
    <property type="match status" value="1"/>
</dbReference>
<proteinExistence type="predicted"/>
<dbReference type="SMART" id="SM00530">
    <property type="entry name" value="HTH_XRE"/>
    <property type="match status" value="1"/>
</dbReference>
<dbReference type="InterPro" id="IPR043917">
    <property type="entry name" value="DUF5753"/>
</dbReference>
<gene>
    <name evidence="2" type="ORF">J2853_009750</name>
</gene>
<dbReference type="Proteomes" id="UP001225356">
    <property type="component" value="Unassembled WGS sequence"/>
</dbReference>
<dbReference type="InterPro" id="IPR001387">
    <property type="entry name" value="Cro/C1-type_HTH"/>
</dbReference>
<protein>
    <submittedName>
        <fullName evidence="2">Transcriptional regulator with XRE-family HTH domain</fullName>
    </submittedName>
</protein>
<evidence type="ECO:0000313" key="2">
    <source>
        <dbReference type="EMBL" id="MDP9850454.1"/>
    </source>
</evidence>
<dbReference type="EMBL" id="JAUSQU010000003">
    <property type="protein sequence ID" value="MDP9850454.1"/>
    <property type="molecule type" value="Genomic_DNA"/>
</dbReference>